<evidence type="ECO:0000313" key="2">
    <source>
        <dbReference type="EMBL" id="BDT62465.1"/>
    </source>
</evidence>
<dbReference type="EMBL" id="LC738875">
    <property type="protein sequence ID" value="BDT62465.1"/>
    <property type="molecule type" value="Genomic_DNA"/>
</dbReference>
<feature type="compositionally biased region" description="Pro residues" evidence="1">
    <location>
        <begin position="115"/>
        <end position="126"/>
    </location>
</feature>
<feature type="compositionally biased region" description="Basic and acidic residues" evidence="1">
    <location>
        <begin position="94"/>
        <end position="108"/>
    </location>
</feature>
<sequence length="553" mass="61308">MGTNSNRRARSGSRRAVGIIQNHVKRRREDDSRRRQLNAMGMPMADNKPLASRQIRVLMSGKTNPGKSRRGVRGRGVSNPTSKGVKVKSSGSTAEKETEHTAVSDHNRSGLATVPPIPIYPSPPQQPDSNSTESSSIGKKQLDPGTVIARTMSGRRLRSKPSSKKTGNSRLLLSTLKLATMNLEPPSESSLLGVKSQTVRASPIGVMLLQACLQAPLYAIAGRRNTAGSVARWKEASLRLGKAIRTEDKDRANETLFRMSDYLLDATLVERSYFEHLANLCHDMFGATFLPNKRFDEAFVTTDFKSAAIDGVPYRDYREKVLLPVWRQLRETTMSFIVGPGAPLISLKGGGKGNSALFQACVNNVIARGKEAADTATEIKKGVAAATVAGQMVSLPYAYLPANIRKNMQQQQQQQHLMQQQYLNQQQQHLMQQQQQQQQQHLMQQQQHLMQQQQHLSQSTDRTSTAMTECKNPSNACNVPQIPLQPSRIPAMPLPHKSSAPLYTPSANEMIVEPQPQQQKQQQQQPPRSTVAAISHDLDAFEHSADYEWIDEV</sequence>
<feature type="compositionally biased region" description="Polar residues" evidence="1">
    <location>
        <begin position="128"/>
        <end position="138"/>
    </location>
</feature>
<organism evidence="2">
    <name type="scientific">Melicertus latisulcatus pemonivirus</name>
    <dbReference type="NCBI Taxonomy" id="2984278"/>
    <lineage>
        <taxon>Viruses</taxon>
        <taxon>Viruses incertae sedis</taxon>
        <taxon>Naldaviricetes</taxon>
        <taxon>Nimaviridae</taxon>
    </lineage>
</organism>
<evidence type="ECO:0000256" key="1">
    <source>
        <dbReference type="SAM" id="MobiDB-lite"/>
    </source>
</evidence>
<feature type="compositionally biased region" description="Basic residues" evidence="1">
    <location>
        <begin position="153"/>
        <end position="163"/>
    </location>
</feature>
<feature type="region of interest" description="Disordered" evidence="1">
    <location>
        <begin position="445"/>
        <end position="488"/>
    </location>
</feature>
<feature type="compositionally biased region" description="Low complexity" evidence="1">
    <location>
        <begin position="445"/>
        <end position="455"/>
    </location>
</feature>
<protein>
    <submittedName>
        <fullName evidence="2">Wsv161-like protein</fullName>
    </submittedName>
</protein>
<reference evidence="2" key="1">
    <citation type="submission" date="2022-10" db="EMBL/GenBank/DDBJ databases">
        <title>Genome sequences of endogenous nimaviruses in decapod crustaceans.</title>
        <authorList>
            <person name="Kawato S."/>
            <person name="Nozaki R."/>
            <person name="Kondo H."/>
            <person name="Hirono I."/>
        </authorList>
    </citation>
    <scope>NUCLEOTIDE SEQUENCE</scope>
    <source>
        <strain evidence="2">Okinawa2016</strain>
    </source>
</reference>
<accession>A0A9C7EYL3</accession>
<feature type="compositionally biased region" description="Low complexity" evidence="1">
    <location>
        <begin position="514"/>
        <end position="527"/>
    </location>
</feature>
<feature type="compositionally biased region" description="Low complexity" evidence="1">
    <location>
        <begin position="75"/>
        <end position="92"/>
    </location>
</feature>
<name>A0A9C7EYL3_9VIRU</name>
<feature type="region of interest" description="Disordered" evidence="1">
    <location>
        <begin position="512"/>
        <end position="535"/>
    </location>
</feature>
<proteinExistence type="predicted"/>
<feature type="compositionally biased region" description="Polar residues" evidence="1">
    <location>
        <begin position="456"/>
        <end position="478"/>
    </location>
</feature>
<feature type="region of interest" description="Disordered" evidence="1">
    <location>
        <begin position="24"/>
        <end position="170"/>
    </location>
</feature>